<protein>
    <recommendedName>
        <fullName evidence="1">Fibronectin type-III domain-containing protein</fullName>
    </recommendedName>
</protein>
<dbReference type="InterPro" id="IPR003961">
    <property type="entry name" value="FN3_dom"/>
</dbReference>
<evidence type="ECO:0000313" key="2">
    <source>
        <dbReference type="EMBL" id="KAH3802483.1"/>
    </source>
</evidence>
<name>A0A9D4FSL8_DREPO</name>
<gene>
    <name evidence="2" type="ORF">DPMN_156161</name>
</gene>
<dbReference type="Gene3D" id="2.60.40.10">
    <property type="entry name" value="Immunoglobulins"/>
    <property type="match status" value="1"/>
</dbReference>
<feature type="domain" description="Fibronectin type-III" evidence="1">
    <location>
        <begin position="782"/>
        <end position="879"/>
    </location>
</feature>
<accession>A0A9D4FSL8</accession>
<proteinExistence type="predicted"/>
<dbReference type="InterPro" id="IPR036116">
    <property type="entry name" value="FN3_sf"/>
</dbReference>
<evidence type="ECO:0000313" key="3">
    <source>
        <dbReference type="Proteomes" id="UP000828390"/>
    </source>
</evidence>
<dbReference type="Proteomes" id="UP000828390">
    <property type="component" value="Unassembled WGS sequence"/>
</dbReference>
<dbReference type="PROSITE" id="PS50853">
    <property type="entry name" value="FN3"/>
    <property type="match status" value="1"/>
</dbReference>
<dbReference type="CDD" id="cd00063">
    <property type="entry name" value="FN3"/>
    <property type="match status" value="1"/>
</dbReference>
<dbReference type="PANTHER" id="PTHR16897:SF2">
    <property type="entry name" value="OS03G0226600 PROTEIN"/>
    <property type="match status" value="1"/>
</dbReference>
<dbReference type="EMBL" id="JAIWYP010000007">
    <property type="protein sequence ID" value="KAH3802483.1"/>
    <property type="molecule type" value="Genomic_DNA"/>
</dbReference>
<evidence type="ECO:0000259" key="1">
    <source>
        <dbReference type="PROSITE" id="PS50853"/>
    </source>
</evidence>
<keyword evidence="3" id="KW-1185">Reference proteome</keyword>
<sequence length="1515" mass="167340">MDIVANGMETSAIFNLSTLSDGSQIFFTVNATDYAGLSTSSESLELVIDTSPPLSGRVTILNNLQRNIFINQELTTVRFEGFSDPHSGLDYFNVGIGTIEGITDIKSETKVFIDFFELNLAQMIDGHLYFIIVQAINRAGLVSQTVSKRFVLDRTAPTGGHVLDGIIGSAEIDYQSHICVINAYWKDFYDPESGLAFFRVGLGTDPYQTDERPLKDVEMMTEVSWNGPFVPGQKYFVTVEACNNANLCTRRVSDGLIVDNSPPIRGLVHVGPGEGHDKYLGHRSSIRINWQGFEDPQSDIDHFEVCVSTPKGDCDVVALSNRLLHSSIIISNIRLPINISLIATVWALNGVGMNASKSSDMFIIDDTPPVVFKAPNFVLKYNSANGKPFQWEKSILHLEWEFKDDISPIVRHEISLKTHHEGHTPVERLVLGSERHVTVRLDGKNWLNDGDKYYAIVTSCNAAGLCSSEQTSDVLLDSTPPHLGGFKQPLTWTNNNNAHGNNFTNVTLTWYGFHDQESGIENYYVTVSRSYSFSELSNGVIIIKNSNQSESVHTSFVLTESMSPDESIILSIWAQNNVGLNSSVARVTVNVLSEASRNVMGILEVEKHSCDIHFCNKDCTCAVIDRPCAEVNANVTCIDISSTDTQNQTIPTCDVYWGLPHEILNFSASSACLSGHWSQTNEGSSFENIHRFEWSLGVHGHAVGEGVYDLKLENPWTDVGQRLEFIYCLPVNRSLVHGERYVIYVRAWYSKNTYAVFKSSPIMIDQSPPNVRRGRYIREGNCLQDLDFIDWTDKIMACWDGVFAEPQSFIDHFSVSLGTSPHNDDILQQIDVGLSTNISLHNIYLNPGTRYYFTVIAVNSVGLHTGLASDGFIIDTDNPIDGVVFNTIGHKSSAFQKSTATFELSWHGFQDHFSGIKHYLVAFAKDAESNELNNFFTNVGLSNTFSFTKLNLLHGESYFGLVKAVDAAGHESATVRSPKQTVDTTPPNGVFCGSTKSIQIDVSHTVTDESLSVRFNANLTKDNMYVIHGKIQNATYELYSILKMDKYSLPLQLQKRHDGWFGYNYMFLSSLEGLQTITIELETTLAEHIIQIVDFEECILVENNSAAISVNQIGPFSLTVSLGILDSESELKTVSIGAGTTEGGFQIKSLFEVHNRNNFAVITAPFVHGTPIYITVIAENHASLTSVFHSGKALIIDHTPPIVSDIDVAVSVITGNSTKMLTTWKVLDDESDVQLCSCLIGSTPLSADIQEERDSDTSQYCQSDILNLSNGDRVFVTVKCVNKVEITTTLVSRPVIIYLEPPNNSQAFVRFVPISKDSFSMTAPLSAQSSAQSNASILQMEWNNFKDPSEITSYRYRIQSNGDIVVDWTDAGLKDMCSNEHLKLTSGETYTAEIQAVNGGGFASSVVKSSLIVASEPPALTGSHLSAVFSNGKLTLDWENVFDTVTGVPTHYSLVVGSRDGFSDIADVTYTRDHVYDVIVPSSTLVSSNLTELYIKVSCTYTTGMFTTYSTSHKL</sequence>
<dbReference type="PANTHER" id="PTHR16897">
    <property type="entry name" value="OS10G0105400 PROTEIN"/>
    <property type="match status" value="1"/>
</dbReference>
<comment type="caution">
    <text evidence="2">The sequence shown here is derived from an EMBL/GenBank/DDBJ whole genome shotgun (WGS) entry which is preliminary data.</text>
</comment>
<reference evidence="2" key="1">
    <citation type="journal article" date="2019" name="bioRxiv">
        <title>The Genome of the Zebra Mussel, Dreissena polymorpha: A Resource for Invasive Species Research.</title>
        <authorList>
            <person name="McCartney M.A."/>
            <person name="Auch B."/>
            <person name="Kono T."/>
            <person name="Mallez S."/>
            <person name="Zhang Y."/>
            <person name="Obille A."/>
            <person name="Becker A."/>
            <person name="Abrahante J.E."/>
            <person name="Garbe J."/>
            <person name="Badalamenti J.P."/>
            <person name="Herman A."/>
            <person name="Mangelson H."/>
            <person name="Liachko I."/>
            <person name="Sullivan S."/>
            <person name="Sone E.D."/>
            <person name="Koren S."/>
            <person name="Silverstein K.A.T."/>
            <person name="Beckman K.B."/>
            <person name="Gohl D.M."/>
        </authorList>
    </citation>
    <scope>NUCLEOTIDE SEQUENCE</scope>
    <source>
        <strain evidence="2">Duluth1</strain>
        <tissue evidence="2">Whole animal</tissue>
    </source>
</reference>
<dbReference type="SUPFAM" id="SSF49265">
    <property type="entry name" value="Fibronectin type III"/>
    <property type="match status" value="2"/>
</dbReference>
<reference evidence="2" key="2">
    <citation type="submission" date="2020-11" db="EMBL/GenBank/DDBJ databases">
        <authorList>
            <person name="McCartney M.A."/>
            <person name="Auch B."/>
            <person name="Kono T."/>
            <person name="Mallez S."/>
            <person name="Becker A."/>
            <person name="Gohl D.M."/>
            <person name="Silverstein K.A.T."/>
            <person name="Koren S."/>
            <person name="Bechman K.B."/>
            <person name="Herman A."/>
            <person name="Abrahante J.E."/>
            <person name="Garbe J."/>
        </authorList>
    </citation>
    <scope>NUCLEOTIDE SEQUENCE</scope>
    <source>
        <strain evidence="2">Duluth1</strain>
        <tissue evidence="2">Whole animal</tissue>
    </source>
</reference>
<organism evidence="2 3">
    <name type="scientific">Dreissena polymorpha</name>
    <name type="common">Zebra mussel</name>
    <name type="synonym">Mytilus polymorpha</name>
    <dbReference type="NCBI Taxonomy" id="45954"/>
    <lineage>
        <taxon>Eukaryota</taxon>
        <taxon>Metazoa</taxon>
        <taxon>Spiralia</taxon>
        <taxon>Lophotrochozoa</taxon>
        <taxon>Mollusca</taxon>
        <taxon>Bivalvia</taxon>
        <taxon>Autobranchia</taxon>
        <taxon>Heteroconchia</taxon>
        <taxon>Euheterodonta</taxon>
        <taxon>Imparidentia</taxon>
        <taxon>Neoheterodontei</taxon>
        <taxon>Myida</taxon>
        <taxon>Dreissenoidea</taxon>
        <taxon>Dreissenidae</taxon>
        <taxon>Dreissena</taxon>
    </lineage>
</organism>
<dbReference type="InterPro" id="IPR013783">
    <property type="entry name" value="Ig-like_fold"/>
</dbReference>